<proteinExistence type="inferred from homology"/>
<evidence type="ECO:0000259" key="7">
    <source>
        <dbReference type="Pfam" id="PF05199"/>
    </source>
</evidence>
<keyword evidence="5" id="KW-0560">Oxidoreductase</keyword>
<evidence type="ECO:0000256" key="1">
    <source>
        <dbReference type="ARBA" id="ARBA00001974"/>
    </source>
</evidence>
<evidence type="ECO:0000256" key="2">
    <source>
        <dbReference type="ARBA" id="ARBA00010790"/>
    </source>
</evidence>
<name>A0ABZ3D884_9PROT</name>
<evidence type="ECO:0000313" key="8">
    <source>
        <dbReference type="EMBL" id="XAE43983.1"/>
    </source>
</evidence>
<protein>
    <submittedName>
        <fullName evidence="8">GMC family oxidoreductase</fullName>
    </submittedName>
</protein>
<dbReference type="EMBL" id="CP152276">
    <property type="protein sequence ID" value="XAE43983.1"/>
    <property type="molecule type" value="Genomic_DNA"/>
</dbReference>
<dbReference type="InterPro" id="IPR007867">
    <property type="entry name" value="GMC_OxRtase_C"/>
</dbReference>
<keyword evidence="9" id="KW-1185">Reference proteome</keyword>
<evidence type="ECO:0000313" key="9">
    <source>
        <dbReference type="Proteomes" id="UP001449795"/>
    </source>
</evidence>
<dbReference type="PANTHER" id="PTHR42784">
    <property type="entry name" value="PYRANOSE 2-OXIDASE"/>
    <property type="match status" value="1"/>
</dbReference>
<keyword evidence="4" id="KW-0274">FAD</keyword>
<dbReference type="PANTHER" id="PTHR42784:SF1">
    <property type="entry name" value="PYRANOSE 2-OXIDASE"/>
    <property type="match status" value="1"/>
</dbReference>
<keyword evidence="3" id="KW-0285">Flavoprotein</keyword>
<feature type="domain" description="FAD dependent oxidoreductase" evidence="6">
    <location>
        <begin position="21"/>
        <end position="55"/>
    </location>
</feature>
<dbReference type="Pfam" id="PF05199">
    <property type="entry name" value="GMC_oxred_C"/>
    <property type="match status" value="1"/>
</dbReference>
<dbReference type="SUPFAM" id="SSF54373">
    <property type="entry name" value="FAD-linked reductases, C-terminal domain"/>
    <property type="match status" value="1"/>
</dbReference>
<dbReference type="RefSeq" id="WP_342629313.1">
    <property type="nucleotide sequence ID" value="NZ_CP152276.1"/>
</dbReference>
<organism evidence="8 9">
    <name type="scientific">Nguyenibacter vanlangensis</name>
    <dbReference type="NCBI Taxonomy" id="1216886"/>
    <lineage>
        <taxon>Bacteria</taxon>
        <taxon>Pseudomonadati</taxon>
        <taxon>Pseudomonadota</taxon>
        <taxon>Alphaproteobacteria</taxon>
        <taxon>Acetobacterales</taxon>
        <taxon>Acetobacteraceae</taxon>
        <taxon>Nguyenibacter</taxon>
    </lineage>
</organism>
<dbReference type="InterPro" id="IPR006076">
    <property type="entry name" value="FAD-dep_OxRdtase"/>
</dbReference>
<evidence type="ECO:0000256" key="5">
    <source>
        <dbReference type="ARBA" id="ARBA00023002"/>
    </source>
</evidence>
<evidence type="ECO:0000259" key="6">
    <source>
        <dbReference type="Pfam" id="PF01266"/>
    </source>
</evidence>
<dbReference type="Proteomes" id="UP001449795">
    <property type="component" value="Chromosome"/>
</dbReference>
<evidence type="ECO:0000256" key="3">
    <source>
        <dbReference type="ARBA" id="ARBA00022630"/>
    </source>
</evidence>
<accession>A0ABZ3D884</accession>
<sequence>MDHADPGNRPPMPFSPDKDYDVLVVGSGAAGSFAAKELTERGLSVVLLEAGPEITTAHFPPMGETAPRKDINIWERARATLKGQSVQARAAFFSEQFASFFVNDRMNPYTTPRDAPFLWIRGRQSGGRLHSFGRVLLRWTDDDFKGASRTGVGEDWPLSYADLEPYYDFVETYLGVYGNADQVPNLPDGKFAAPAALTPAEEAFRHRLEHDWPGWRATSWRYVAPDILRVPKPLRAALATGRLALRADAIVRRVMTDPVSGLATGAVFTDRLTRQDVVVRAGAVMLCASPIESIRLLLNSACARHPQGVGNASGILGRYFMDQLPCLAFGAYPAARGWVLDRSAPADPFYAPSGGLYIPRAEERTGAARPFSGGFTYQGTIGRSQVADDVASRLSFFGFGQMQPYADNRVTLDVRRKDAWGIPVPHIRCVPHANEIALLQAQEDTMLEMIRAMGGETEFIGSPLGLREFGRGAFPDADPLSRFMFRRWFGRTMCMGAAIHESGGARMGTAPGRSVLNAHNQCWDVPNLYVTDASAFPTGGSVGTTLTVMALTVRACAHLADGHPFRAQRA</sequence>
<dbReference type="Gene3D" id="3.50.50.60">
    <property type="entry name" value="FAD/NAD(P)-binding domain"/>
    <property type="match status" value="2"/>
</dbReference>
<gene>
    <name evidence="8" type="ORF">AAC691_05995</name>
</gene>
<comment type="cofactor">
    <cofactor evidence="1">
        <name>FAD</name>
        <dbReference type="ChEBI" id="CHEBI:57692"/>
    </cofactor>
</comment>
<dbReference type="InterPro" id="IPR036188">
    <property type="entry name" value="FAD/NAD-bd_sf"/>
</dbReference>
<feature type="domain" description="Glucose-methanol-choline oxidoreductase C-terminal" evidence="7">
    <location>
        <begin position="404"/>
        <end position="551"/>
    </location>
</feature>
<evidence type="ECO:0000256" key="4">
    <source>
        <dbReference type="ARBA" id="ARBA00022827"/>
    </source>
</evidence>
<reference evidence="8 9" key="1">
    <citation type="submission" date="2024-04" db="EMBL/GenBank/DDBJ databases">
        <title>Complete genome sequence of Nguyenibacter vanlangesis HBCM-1154, a strain capable of nitrogen fixation, IAA production, and phosphorus solubilization isolated from sugarcane soil.</title>
        <authorList>
            <person name="MY HANH P."/>
        </authorList>
    </citation>
    <scope>NUCLEOTIDE SEQUENCE [LARGE SCALE GENOMIC DNA]</scope>
    <source>
        <strain evidence="8 9">HBCM 1154</strain>
    </source>
</reference>
<dbReference type="Pfam" id="PF01266">
    <property type="entry name" value="DAO"/>
    <property type="match status" value="1"/>
</dbReference>
<dbReference type="InterPro" id="IPR051473">
    <property type="entry name" value="P2Ox-like"/>
</dbReference>
<comment type="similarity">
    <text evidence="2">Belongs to the GMC oxidoreductase family.</text>
</comment>
<dbReference type="SUPFAM" id="SSF51905">
    <property type="entry name" value="FAD/NAD(P)-binding domain"/>
    <property type="match status" value="1"/>
</dbReference>